<dbReference type="NCBIfam" id="NF002032">
    <property type="entry name" value="PRK00856.1"/>
    <property type="match status" value="1"/>
</dbReference>
<feature type="binding site" evidence="7">
    <location>
        <position position="268"/>
    </location>
    <ligand>
        <name>carbamoyl phosphate</name>
        <dbReference type="ChEBI" id="CHEBI:58228"/>
    </ligand>
</feature>
<dbReference type="InterPro" id="IPR006130">
    <property type="entry name" value="Asp/Orn_carbamoylTrfase"/>
</dbReference>
<keyword evidence="3 7" id="KW-0808">Transferase</keyword>
<organism evidence="10 11">
    <name type="scientific">Candidatus Gallilactobacillus intestinavium</name>
    <dbReference type="NCBI Taxonomy" id="2840838"/>
    <lineage>
        <taxon>Bacteria</taxon>
        <taxon>Bacillati</taxon>
        <taxon>Bacillota</taxon>
        <taxon>Bacilli</taxon>
        <taxon>Lactobacillales</taxon>
        <taxon>Lactobacillaceae</taxon>
        <taxon>Lactobacillaceae incertae sedis</taxon>
        <taxon>Candidatus Gallilactobacillus</taxon>
    </lineage>
</organism>
<evidence type="ECO:0000313" key="10">
    <source>
        <dbReference type="EMBL" id="MBO8442113.1"/>
    </source>
</evidence>
<feature type="binding site" evidence="7">
    <location>
        <position position="58"/>
    </location>
    <ligand>
        <name>carbamoyl phosphate</name>
        <dbReference type="ChEBI" id="CHEBI:58228"/>
    </ligand>
</feature>
<dbReference type="HAMAP" id="MF_00001">
    <property type="entry name" value="Asp_carb_tr"/>
    <property type="match status" value="1"/>
</dbReference>
<reference evidence="10" key="2">
    <citation type="journal article" date="2021" name="PeerJ">
        <title>Extensive microbial diversity within the chicken gut microbiome revealed by metagenomics and culture.</title>
        <authorList>
            <person name="Gilroy R."/>
            <person name="Ravi A."/>
            <person name="Getino M."/>
            <person name="Pursley I."/>
            <person name="Horton D.L."/>
            <person name="Alikhan N.F."/>
            <person name="Baker D."/>
            <person name="Gharbi K."/>
            <person name="Hall N."/>
            <person name="Watson M."/>
            <person name="Adriaenssens E.M."/>
            <person name="Foster-Nyarko E."/>
            <person name="Jarju S."/>
            <person name="Secka A."/>
            <person name="Antonio M."/>
            <person name="Oren A."/>
            <person name="Chaudhuri R.R."/>
            <person name="La Ragione R."/>
            <person name="Hildebrand F."/>
            <person name="Pallen M.J."/>
        </authorList>
    </citation>
    <scope>NUCLEOTIDE SEQUENCE</scope>
    <source>
        <strain evidence="10">C6-149</strain>
    </source>
</reference>
<proteinExistence type="inferred from homology"/>
<accession>A0A9D9H9W8</accession>
<dbReference type="NCBIfam" id="TIGR00670">
    <property type="entry name" value="asp_carb_tr"/>
    <property type="match status" value="1"/>
</dbReference>
<evidence type="ECO:0000256" key="1">
    <source>
        <dbReference type="ARBA" id="ARBA00004852"/>
    </source>
</evidence>
<evidence type="ECO:0000256" key="4">
    <source>
        <dbReference type="ARBA" id="ARBA00022975"/>
    </source>
</evidence>
<comment type="subunit">
    <text evidence="7">Heterododecamer (2C3:3R2) of six catalytic PyrB chains organized as two trimers (C3), and six regulatory PyrI chains organized as three dimers (R2).</text>
</comment>
<feature type="domain" description="Aspartate/ornithine carbamoyltransferase carbamoyl-P binding" evidence="9">
    <location>
        <begin position="10"/>
        <end position="153"/>
    </location>
</feature>
<evidence type="ECO:0000259" key="8">
    <source>
        <dbReference type="Pfam" id="PF00185"/>
    </source>
</evidence>
<dbReference type="EMBL" id="JADIMP010000106">
    <property type="protein sequence ID" value="MBO8442113.1"/>
    <property type="molecule type" value="Genomic_DNA"/>
</dbReference>
<dbReference type="PRINTS" id="PR00100">
    <property type="entry name" value="AOTCASE"/>
</dbReference>
<dbReference type="Gene3D" id="3.40.50.1370">
    <property type="entry name" value="Aspartate/ornithine carbamoyltransferase"/>
    <property type="match status" value="2"/>
</dbReference>
<dbReference type="GO" id="GO:0006520">
    <property type="term" value="P:amino acid metabolic process"/>
    <property type="evidence" value="ECO:0007669"/>
    <property type="project" value="InterPro"/>
</dbReference>
<evidence type="ECO:0000313" key="11">
    <source>
        <dbReference type="Proteomes" id="UP000823614"/>
    </source>
</evidence>
<evidence type="ECO:0000256" key="3">
    <source>
        <dbReference type="ARBA" id="ARBA00022679"/>
    </source>
</evidence>
<feature type="binding site" evidence="7">
    <location>
        <position position="143"/>
    </location>
    <ligand>
        <name>carbamoyl phosphate</name>
        <dbReference type="ChEBI" id="CHEBI:58228"/>
    </ligand>
</feature>
<dbReference type="PANTHER" id="PTHR45753:SF6">
    <property type="entry name" value="ASPARTATE CARBAMOYLTRANSFERASE"/>
    <property type="match status" value="1"/>
</dbReference>
<dbReference type="Proteomes" id="UP000823614">
    <property type="component" value="Unassembled WGS sequence"/>
</dbReference>
<feature type="binding site" evidence="7">
    <location>
        <position position="85"/>
    </location>
    <ligand>
        <name>L-aspartate</name>
        <dbReference type="ChEBI" id="CHEBI:29991"/>
    </ligand>
</feature>
<protein>
    <recommendedName>
        <fullName evidence="7">Aspartate carbamoyltransferase</fullName>
        <ecNumber evidence="7">2.1.3.2</ecNumber>
    </recommendedName>
    <alternativeName>
        <fullName evidence="7">Aspartate transcarbamylase</fullName>
        <shortName evidence="7">ATCase</shortName>
    </alternativeName>
</protein>
<name>A0A9D9H9W8_9LACO</name>
<reference evidence="10" key="1">
    <citation type="submission" date="2020-10" db="EMBL/GenBank/DDBJ databases">
        <authorList>
            <person name="Gilroy R."/>
        </authorList>
    </citation>
    <scope>NUCLEOTIDE SEQUENCE</scope>
    <source>
        <strain evidence="10">C6-149</strain>
    </source>
</reference>
<comment type="pathway">
    <text evidence="1 7">Pyrimidine metabolism; UMP biosynthesis via de novo pathway; (S)-dihydroorotate from bicarbonate: step 2/3.</text>
</comment>
<evidence type="ECO:0000256" key="2">
    <source>
        <dbReference type="ARBA" id="ARBA00008896"/>
    </source>
</evidence>
<dbReference type="GO" id="GO:0016597">
    <property type="term" value="F:amino acid binding"/>
    <property type="evidence" value="ECO:0007669"/>
    <property type="project" value="InterPro"/>
</dbReference>
<dbReference type="InterPro" id="IPR002082">
    <property type="entry name" value="Asp_carbamoyltransf"/>
</dbReference>
<dbReference type="GO" id="GO:0004070">
    <property type="term" value="F:aspartate carbamoyltransferase activity"/>
    <property type="evidence" value="ECO:0007669"/>
    <property type="project" value="UniProtKB-UniRule"/>
</dbReference>
<dbReference type="GO" id="GO:0044205">
    <property type="term" value="P:'de novo' UMP biosynthetic process"/>
    <property type="evidence" value="ECO:0007669"/>
    <property type="project" value="UniProtKB-UniRule"/>
</dbReference>
<dbReference type="Pfam" id="PF00185">
    <property type="entry name" value="OTCace"/>
    <property type="match status" value="1"/>
</dbReference>
<dbReference type="Pfam" id="PF02729">
    <property type="entry name" value="OTCace_N"/>
    <property type="match status" value="1"/>
</dbReference>
<feature type="binding site" evidence="7">
    <location>
        <position position="269"/>
    </location>
    <ligand>
        <name>carbamoyl phosphate</name>
        <dbReference type="ChEBI" id="CHEBI:58228"/>
    </ligand>
</feature>
<evidence type="ECO:0000256" key="5">
    <source>
        <dbReference type="ARBA" id="ARBA00043884"/>
    </source>
</evidence>
<feature type="binding site" evidence="7">
    <location>
        <position position="107"/>
    </location>
    <ligand>
        <name>carbamoyl phosphate</name>
        <dbReference type="ChEBI" id="CHEBI:58228"/>
    </ligand>
</feature>
<sequence>MQEELVRLPHFLSVKDLTIDQVLALIHRAEEFKKGIADFRLQAPVYAVNMFFENSTRTHSSFEMAEQLLGIKTIPFVPQASSINKGETLYDTLLTLSAIGCDLSIIRHSDNEYYNQLINLKGNQSLNMGIINAGDGSGQHPSQCMLDMLTIYEEFGHFDDLKIAIIGDLTNSRVARSDMQILKRLGATLYFSGPKSWFSEEFSNYGEYKDVDELVENVDVIMLLRVQHERHVEGEDDNFDPQKYHEIYGINQKRYDKMQDQAIIMHPGPINRNVELATELVEAPKSRFVQQMHNGVFARMAMIEAVLRGRQLGGLN</sequence>
<dbReference type="AlphaFoldDB" id="A0A9D9H9W8"/>
<dbReference type="GO" id="GO:0005829">
    <property type="term" value="C:cytosol"/>
    <property type="evidence" value="ECO:0007669"/>
    <property type="project" value="TreeGrafter"/>
</dbReference>
<feature type="domain" description="Aspartate/ornithine carbamoyltransferase Asp/Orn-binding" evidence="8">
    <location>
        <begin position="160"/>
        <end position="304"/>
    </location>
</feature>
<dbReference type="PRINTS" id="PR00101">
    <property type="entry name" value="ATCASE"/>
</dbReference>
<dbReference type="InterPro" id="IPR006131">
    <property type="entry name" value="Asp_carbamoyltransf_Asp/Orn-bd"/>
</dbReference>
<comment type="function">
    <text evidence="5 7">Catalyzes the condensation of carbamoyl phosphate and aspartate to form carbamoyl aspartate and inorganic phosphate, the committed step in the de novo pyrimidine nucleotide biosynthesis pathway.</text>
</comment>
<dbReference type="InterPro" id="IPR006132">
    <property type="entry name" value="Asp/Orn_carbamoyltranf_P-bd"/>
</dbReference>
<dbReference type="FunFam" id="3.40.50.1370:FF:000011">
    <property type="entry name" value="Aspartate carbamoyltransferase"/>
    <property type="match status" value="1"/>
</dbReference>
<comment type="caution">
    <text evidence="10">The sequence shown here is derived from an EMBL/GenBank/DDBJ whole genome shotgun (WGS) entry which is preliminary data.</text>
</comment>
<dbReference type="SUPFAM" id="SSF53671">
    <property type="entry name" value="Aspartate/ornithine carbamoyltransferase"/>
    <property type="match status" value="1"/>
</dbReference>
<keyword evidence="4 7" id="KW-0665">Pyrimidine biosynthesis</keyword>
<evidence type="ECO:0000256" key="7">
    <source>
        <dbReference type="HAMAP-Rule" id="MF_00001"/>
    </source>
</evidence>
<feature type="binding site" evidence="7">
    <location>
        <position position="173"/>
    </location>
    <ligand>
        <name>L-aspartate</name>
        <dbReference type="ChEBI" id="CHEBI:29991"/>
    </ligand>
</feature>
<dbReference type="InterPro" id="IPR036901">
    <property type="entry name" value="Asp/Orn_carbamoylTrfase_sf"/>
</dbReference>
<feature type="binding site" evidence="7">
    <location>
        <position position="140"/>
    </location>
    <ligand>
        <name>carbamoyl phosphate</name>
        <dbReference type="ChEBI" id="CHEBI:58228"/>
    </ligand>
</feature>
<dbReference type="PROSITE" id="PS00097">
    <property type="entry name" value="CARBAMOYLTRANSFERASE"/>
    <property type="match status" value="1"/>
</dbReference>
<evidence type="ECO:0000256" key="6">
    <source>
        <dbReference type="ARBA" id="ARBA00048859"/>
    </source>
</evidence>
<dbReference type="GO" id="GO:0006207">
    <property type="term" value="P:'de novo' pyrimidine nucleobase biosynthetic process"/>
    <property type="evidence" value="ECO:0007669"/>
    <property type="project" value="InterPro"/>
</dbReference>
<dbReference type="PANTHER" id="PTHR45753">
    <property type="entry name" value="ORNITHINE CARBAMOYLTRANSFERASE, MITOCHONDRIAL"/>
    <property type="match status" value="1"/>
</dbReference>
<comment type="similarity">
    <text evidence="2 7">Belongs to the aspartate/ornithine carbamoyltransferase superfamily. ATCase family.</text>
</comment>
<dbReference type="EC" id="2.1.3.2" evidence="7"/>
<feature type="binding site" evidence="7">
    <location>
        <position position="225"/>
    </location>
    <ligand>
        <name>L-aspartate</name>
        <dbReference type="ChEBI" id="CHEBI:29991"/>
    </ligand>
</feature>
<comment type="catalytic activity">
    <reaction evidence="6 7">
        <text>carbamoyl phosphate + L-aspartate = N-carbamoyl-L-aspartate + phosphate + H(+)</text>
        <dbReference type="Rhea" id="RHEA:20013"/>
        <dbReference type="ChEBI" id="CHEBI:15378"/>
        <dbReference type="ChEBI" id="CHEBI:29991"/>
        <dbReference type="ChEBI" id="CHEBI:32814"/>
        <dbReference type="ChEBI" id="CHEBI:43474"/>
        <dbReference type="ChEBI" id="CHEBI:58228"/>
        <dbReference type="EC" id="2.1.3.2"/>
    </reaction>
</comment>
<gene>
    <name evidence="7" type="primary">pyrB</name>
    <name evidence="10" type="ORF">IAA89_06790</name>
</gene>
<feature type="binding site" evidence="7">
    <location>
        <position position="57"/>
    </location>
    <ligand>
        <name>carbamoyl phosphate</name>
        <dbReference type="ChEBI" id="CHEBI:58228"/>
    </ligand>
</feature>
<evidence type="ECO:0000259" key="9">
    <source>
        <dbReference type="Pfam" id="PF02729"/>
    </source>
</evidence>